<sequence>MIISVYFSTNRLYRFAPMRKTSIVTKKNVWRIFSYLIILIFEFGFGHSDLFCLQNVCHRFIRLIDEYFERMESVDFSIYSSENSRISWPCLRLMLKDNRSICDLNLSHCKWIDDTRFLCLITNQNRLKSINLSSTFYISNRSLMVMALYCPYLETIILENCGWLQPETLYCIAENCHQLITLNLASCWNLNDESIKILLEKCGHSIQNLIIARIYSLTNESLSSIRTFCLNIRFLDISFCWKITDSGLKYLIDCKNLEQISIKGCSSITCVGRQYLCEYSNIIQN</sequence>
<keyword evidence="3" id="KW-1185">Reference proteome</keyword>
<keyword evidence="1" id="KW-1133">Transmembrane helix</keyword>
<dbReference type="GO" id="GO:0031146">
    <property type="term" value="P:SCF-dependent proteasomal ubiquitin-dependent protein catabolic process"/>
    <property type="evidence" value="ECO:0007669"/>
    <property type="project" value="TreeGrafter"/>
</dbReference>
<dbReference type="InterPro" id="IPR001611">
    <property type="entry name" value="Leu-rich_rpt"/>
</dbReference>
<dbReference type="EMBL" id="ASGP02000002">
    <property type="protein sequence ID" value="KAH9522689.1"/>
    <property type="molecule type" value="Genomic_DNA"/>
</dbReference>
<reference evidence="2" key="1">
    <citation type="submission" date="2013-05" db="EMBL/GenBank/DDBJ databases">
        <authorList>
            <person name="Yim A.K.Y."/>
            <person name="Chan T.F."/>
            <person name="Ji K.M."/>
            <person name="Liu X.Y."/>
            <person name="Zhou J.W."/>
            <person name="Li R.Q."/>
            <person name="Yang K.Y."/>
            <person name="Li J."/>
            <person name="Li M."/>
            <person name="Law P.T.W."/>
            <person name="Wu Y.L."/>
            <person name="Cai Z.L."/>
            <person name="Qin H."/>
            <person name="Bao Y."/>
            <person name="Leung R.K.K."/>
            <person name="Ng P.K.S."/>
            <person name="Zou J."/>
            <person name="Zhong X.J."/>
            <person name="Ran P.X."/>
            <person name="Zhong N.S."/>
            <person name="Liu Z.G."/>
            <person name="Tsui S.K.W."/>
        </authorList>
    </citation>
    <scope>NUCLEOTIDE SEQUENCE</scope>
    <source>
        <strain evidence="2">Derf</strain>
        <tissue evidence="2">Whole organism</tissue>
    </source>
</reference>
<proteinExistence type="predicted"/>
<organism evidence="2 3">
    <name type="scientific">Dermatophagoides farinae</name>
    <name type="common">American house dust mite</name>
    <dbReference type="NCBI Taxonomy" id="6954"/>
    <lineage>
        <taxon>Eukaryota</taxon>
        <taxon>Metazoa</taxon>
        <taxon>Ecdysozoa</taxon>
        <taxon>Arthropoda</taxon>
        <taxon>Chelicerata</taxon>
        <taxon>Arachnida</taxon>
        <taxon>Acari</taxon>
        <taxon>Acariformes</taxon>
        <taxon>Sarcoptiformes</taxon>
        <taxon>Astigmata</taxon>
        <taxon>Psoroptidia</taxon>
        <taxon>Analgoidea</taxon>
        <taxon>Pyroglyphidae</taxon>
        <taxon>Dermatophagoidinae</taxon>
        <taxon>Dermatophagoides</taxon>
    </lineage>
</organism>
<accession>A0A922I9Z7</accession>
<gene>
    <name evidence="2" type="ORF">DERF_006253</name>
</gene>
<evidence type="ECO:0000313" key="2">
    <source>
        <dbReference type="EMBL" id="KAH9522689.1"/>
    </source>
</evidence>
<evidence type="ECO:0000256" key="1">
    <source>
        <dbReference type="SAM" id="Phobius"/>
    </source>
</evidence>
<keyword evidence="1" id="KW-0812">Transmembrane</keyword>
<dbReference type="SMART" id="SM00367">
    <property type="entry name" value="LRR_CC"/>
    <property type="match status" value="6"/>
</dbReference>
<comment type="caution">
    <text evidence="2">The sequence shown here is derived from an EMBL/GenBank/DDBJ whole genome shotgun (WGS) entry which is preliminary data.</text>
</comment>
<dbReference type="GO" id="GO:0019005">
    <property type="term" value="C:SCF ubiquitin ligase complex"/>
    <property type="evidence" value="ECO:0007669"/>
    <property type="project" value="TreeGrafter"/>
</dbReference>
<dbReference type="Gene3D" id="3.80.10.10">
    <property type="entry name" value="Ribonuclease Inhibitor"/>
    <property type="match status" value="1"/>
</dbReference>
<protein>
    <submittedName>
        <fullName evidence="2">Uncharacterized protein</fullName>
    </submittedName>
</protein>
<feature type="transmembrane region" description="Helical" evidence="1">
    <location>
        <begin position="28"/>
        <end position="46"/>
    </location>
</feature>
<dbReference type="PANTHER" id="PTHR13318">
    <property type="entry name" value="PARTNER OF PAIRED, ISOFORM B-RELATED"/>
    <property type="match status" value="1"/>
</dbReference>
<evidence type="ECO:0000313" key="3">
    <source>
        <dbReference type="Proteomes" id="UP000790347"/>
    </source>
</evidence>
<dbReference type="Proteomes" id="UP000790347">
    <property type="component" value="Unassembled WGS sequence"/>
</dbReference>
<keyword evidence="1" id="KW-0472">Membrane</keyword>
<dbReference type="InterPro" id="IPR032675">
    <property type="entry name" value="LRR_dom_sf"/>
</dbReference>
<reference evidence="2" key="2">
    <citation type="journal article" date="2022" name="Res Sq">
        <title>Comparative Genomics Reveals Insights into the Divergent Evolution of Astigmatic Mites and Household Pest Adaptations.</title>
        <authorList>
            <person name="Xiong Q."/>
            <person name="Wan A.T.-Y."/>
            <person name="Liu X.-Y."/>
            <person name="Fung C.S.-H."/>
            <person name="Xiao X."/>
            <person name="Malainual N."/>
            <person name="Hou J."/>
            <person name="Wang L."/>
            <person name="Wang M."/>
            <person name="Yang K."/>
            <person name="Cui Y."/>
            <person name="Leung E."/>
            <person name="Nong W."/>
            <person name="Shin S.-K."/>
            <person name="Au S."/>
            <person name="Jeong K.Y."/>
            <person name="Chew F.T."/>
            <person name="Hui J."/>
            <person name="Leung T.F."/>
            <person name="Tungtrongchitr A."/>
            <person name="Zhong N."/>
            <person name="Liu Z."/>
            <person name="Tsui S."/>
        </authorList>
    </citation>
    <scope>NUCLEOTIDE SEQUENCE</scope>
    <source>
        <strain evidence="2">Derf</strain>
        <tissue evidence="2">Whole organism</tissue>
    </source>
</reference>
<dbReference type="AlphaFoldDB" id="A0A922I9Z7"/>
<name>A0A922I9Z7_DERFA</name>
<dbReference type="InterPro" id="IPR006553">
    <property type="entry name" value="Leu-rich_rpt_Cys-con_subtyp"/>
</dbReference>
<dbReference type="Pfam" id="PF13516">
    <property type="entry name" value="LRR_6"/>
    <property type="match status" value="1"/>
</dbReference>
<dbReference type="SUPFAM" id="SSF52047">
    <property type="entry name" value="RNI-like"/>
    <property type="match status" value="1"/>
</dbReference>